<reference evidence="3" key="1">
    <citation type="submission" date="2020-04" db="EMBL/GenBank/DDBJ databases">
        <authorList>
            <person name="Zhang T."/>
        </authorList>
    </citation>
    <scope>NUCLEOTIDE SEQUENCE</scope>
    <source>
        <strain evidence="3">HKST-UBA01</strain>
    </source>
</reference>
<feature type="chain" id="PRO_5037631418" evidence="1">
    <location>
        <begin position="33"/>
        <end position="1081"/>
    </location>
</feature>
<comment type="caution">
    <text evidence="3">The sequence shown here is derived from an EMBL/GenBank/DDBJ whole genome shotgun (WGS) entry which is preliminary data.</text>
</comment>
<dbReference type="Gene3D" id="2.60.40.4070">
    <property type="match status" value="1"/>
</dbReference>
<dbReference type="InterPro" id="IPR025965">
    <property type="entry name" value="FlgD/Vpr_Ig-like"/>
</dbReference>
<evidence type="ECO:0000256" key="1">
    <source>
        <dbReference type="SAM" id="SignalP"/>
    </source>
</evidence>
<sequence>MRRHRFLGQIAVRNALPGWLLPLLLVAPSSRAATDLGAAEPRLGAIPNGTVERFAADLASLPDEDLDAMRRDFELTGPLQRGGAQADNDACHYARGSTLIMHIFINSPIGDWDPTERSQAGARATLAKQFYLENAPTTADLSFDNEDGTAFWYVSASYGSAIIEVDWDVMNAALQDIGITDNDGDGLLADDYSLALQNWNGGWDNVILVFQAGDLNGRAWASNATSACVLYVNSGWSVWAHEWGHLFGSCDEYVEAGTCGDGMNCGICQSTYLDEDYYNGNCDLACGSPDLCLMKLNDPVICPFTWQHWSWEDEDGNGQLDWVKRFDDSGTERNIMEMWPNGYFYHNTTTDAFAAHVVTPGWTVFGLRSPTGADYDLRLYGDNNETYQYASSAWSGQDVDFIVGDYHLNRTGVEVLQVERYSGSSANYDIVWEGAGESLYPDGVVRSQNWIAENVVRAYDVPLYAGEQVVFELDVTAGSLDPGMALFSSAGTTYFSGRSGALWSRDNLGAGGTELFTFDVPATDVYGLIVWTNAAAAGTFTVKIGPTQNTIAEETPVSSGFPLKLYNYDPAVPFWAVVGSRPASGGNISLRLCDDSQYTISEAFSDAPGDKLELVAVNYADHAINRDYLRIAYDSVTTYRTEWEQSPDLSGGMIVGTWSSEHVAKVWDAYLEAGQQYYFREYHTLFPIPHLNTGLYLFGPGGDPTQAKSAAVASSDLYDAFQGERFLYTPTTTGFHGLTLVMNNEGSDGYSIMWGPRLDLVDNQKKSSGNEVAYGTTPVIASDWVVWGARPTPGDQVSAWNFGPDPDYVSYDVASTNVQGVNVLVCDRNHVPGVEAIYTRYQRTAGSGPIDYEYEGGAGENVPYTAGGLQVMDLTWETDDVVEGYDLLLPGSRTNPAYVEIRAVPTDGNLDLGMALFSSSNGEYYQGLGDAVAVANQQGPGGSETLIYQTELNDVFGLVIWNANQGGGSYQLQILGSPVVEVDEGASAPAALSLQAGPNPVQDAARLTFALPTETSVELGVFDVKGRRVRTLAEGSFAAGVHEMQWDGRDEDGVRAGAGVYLVRLVAGNEPRTTKLVRSGS</sequence>
<gene>
    <name evidence="3" type="ORF">KC729_03130</name>
</gene>
<keyword evidence="1" id="KW-0732">Signal</keyword>
<dbReference type="Proteomes" id="UP000697710">
    <property type="component" value="Unassembled WGS sequence"/>
</dbReference>
<feature type="domain" description="FlgD/Vpr Ig-like" evidence="2">
    <location>
        <begin position="1008"/>
        <end position="1068"/>
    </location>
</feature>
<dbReference type="Pfam" id="PF13860">
    <property type="entry name" value="FlgD_ig"/>
    <property type="match status" value="1"/>
</dbReference>
<evidence type="ECO:0000313" key="4">
    <source>
        <dbReference type="Proteomes" id="UP000697710"/>
    </source>
</evidence>
<accession>A0A956LWH4</accession>
<organism evidence="3 4">
    <name type="scientific">Eiseniibacteriota bacterium</name>
    <dbReference type="NCBI Taxonomy" id="2212470"/>
    <lineage>
        <taxon>Bacteria</taxon>
        <taxon>Candidatus Eiseniibacteriota</taxon>
    </lineage>
</organism>
<dbReference type="EMBL" id="JAGQHR010000052">
    <property type="protein sequence ID" value="MCA9726648.1"/>
    <property type="molecule type" value="Genomic_DNA"/>
</dbReference>
<protein>
    <submittedName>
        <fullName evidence="3">T9SS type A sorting domain-containing protein</fullName>
    </submittedName>
</protein>
<dbReference type="InterPro" id="IPR026444">
    <property type="entry name" value="Secre_tail"/>
</dbReference>
<feature type="signal peptide" evidence="1">
    <location>
        <begin position="1"/>
        <end position="32"/>
    </location>
</feature>
<name>A0A956LWH4_UNCEI</name>
<evidence type="ECO:0000259" key="2">
    <source>
        <dbReference type="Pfam" id="PF13860"/>
    </source>
</evidence>
<evidence type="ECO:0000313" key="3">
    <source>
        <dbReference type="EMBL" id="MCA9726648.1"/>
    </source>
</evidence>
<dbReference type="NCBIfam" id="TIGR04183">
    <property type="entry name" value="Por_Secre_tail"/>
    <property type="match status" value="1"/>
</dbReference>
<reference evidence="3" key="2">
    <citation type="journal article" date="2021" name="Microbiome">
        <title>Successional dynamics and alternative stable states in a saline activated sludge microbial community over 9 years.</title>
        <authorList>
            <person name="Wang Y."/>
            <person name="Ye J."/>
            <person name="Ju F."/>
            <person name="Liu L."/>
            <person name="Boyd J.A."/>
            <person name="Deng Y."/>
            <person name="Parks D.H."/>
            <person name="Jiang X."/>
            <person name="Yin X."/>
            <person name="Woodcroft B.J."/>
            <person name="Tyson G.W."/>
            <person name="Hugenholtz P."/>
            <person name="Polz M.F."/>
            <person name="Zhang T."/>
        </authorList>
    </citation>
    <scope>NUCLEOTIDE SEQUENCE</scope>
    <source>
        <strain evidence="3">HKST-UBA01</strain>
    </source>
</reference>
<dbReference type="AlphaFoldDB" id="A0A956LWH4"/>
<proteinExistence type="predicted"/>